<feature type="transmembrane region" description="Helical" evidence="1">
    <location>
        <begin position="189"/>
        <end position="216"/>
    </location>
</feature>
<proteinExistence type="predicted"/>
<feature type="transmembrane region" description="Helical" evidence="1">
    <location>
        <begin position="138"/>
        <end position="159"/>
    </location>
</feature>
<dbReference type="Proteomes" id="UP000287188">
    <property type="component" value="Unassembled WGS sequence"/>
</dbReference>
<dbReference type="AlphaFoldDB" id="A0A402AST0"/>
<gene>
    <name evidence="2" type="ORF">KDK_59700</name>
</gene>
<feature type="transmembrane region" description="Helical" evidence="1">
    <location>
        <begin position="31"/>
        <end position="52"/>
    </location>
</feature>
<evidence type="ECO:0000313" key="2">
    <source>
        <dbReference type="EMBL" id="GCE22170.1"/>
    </source>
</evidence>
<protein>
    <recommendedName>
        <fullName evidence="4">DUF624 domain-containing protein</fullName>
    </recommendedName>
</protein>
<dbReference type="RefSeq" id="WP_126554745.1">
    <property type="nucleotide sequence ID" value="NZ_BIFS01000002.1"/>
</dbReference>
<dbReference type="OrthoDB" id="164925at2"/>
<dbReference type="EMBL" id="BIFS01000002">
    <property type="protein sequence ID" value="GCE22170.1"/>
    <property type="molecule type" value="Genomic_DNA"/>
</dbReference>
<keyword evidence="1" id="KW-0472">Membrane</keyword>
<reference evidence="3" key="1">
    <citation type="submission" date="2018-12" db="EMBL/GenBank/DDBJ databases">
        <title>Tengunoibacter tsumagoiensis gen. nov., sp. nov., Dictyobacter kobayashii sp. nov., D. alpinus sp. nov., and D. joshuensis sp. nov. and description of Dictyobacteraceae fam. nov. within the order Ktedonobacterales isolated from Tengu-no-mugimeshi.</title>
        <authorList>
            <person name="Wang C.M."/>
            <person name="Zheng Y."/>
            <person name="Sakai Y."/>
            <person name="Toyoda A."/>
            <person name="Minakuchi Y."/>
            <person name="Abe K."/>
            <person name="Yokota A."/>
            <person name="Yabe S."/>
        </authorList>
    </citation>
    <scope>NUCLEOTIDE SEQUENCE [LARGE SCALE GENOMIC DNA]</scope>
    <source>
        <strain evidence="3">Uno11</strain>
    </source>
</reference>
<evidence type="ECO:0000313" key="3">
    <source>
        <dbReference type="Proteomes" id="UP000287188"/>
    </source>
</evidence>
<keyword evidence="1" id="KW-1133">Transmembrane helix</keyword>
<organism evidence="2 3">
    <name type="scientific">Dictyobacter kobayashii</name>
    <dbReference type="NCBI Taxonomy" id="2014872"/>
    <lineage>
        <taxon>Bacteria</taxon>
        <taxon>Bacillati</taxon>
        <taxon>Chloroflexota</taxon>
        <taxon>Ktedonobacteria</taxon>
        <taxon>Ktedonobacterales</taxon>
        <taxon>Dictyobacteraceae</taxon>
        <taxon>Dictyobacter</taxon>
    </lineage>
</organism>
<feature type="transmembrane region" description="Helical" evidence="1">
    <location>
        <begin position="111"/>
        <end position="132"/>
    </location>
</feature>
<comment type="caution">
    <text evidence="2">The sequence shown here is derived from an EMBL/GenBank/DDBJ whole genome shotgun (WGS) entry which is preliminary data.</text>
</comment>
<evidence type="ECO:0000256" key="1">
    <source>
        <dbReference type="SAM" id="Phobius"/>
    </source>
</evidence>
<name>A0A402AST0_9CHLR</name>
<keyword evidence="1" id="KW-0812">Transmembrane</keyword>
<feature type="transmembrane region" description="Helical" evidence="1">
    <location>
        <begin position="58"/>
        <end position="83"/>
    </location>
</feature>
<keyword evidence="3" id="KW-1185">Reference proteome</keyword>
<accession>A0A402AST0</accession>
<sequence length="236" mass="26435">MAAFEEGIVYEEEQRNPVWSSFTLAKEHIEALVVINLVWSLTLLPVLAALGLGAWPLWLRLFCLFIGITAMAASSGCVFCLVAKVCEDDPLTWSLLRQTMRENALNSVRRLAPLYGVFGPGLLVLALASSLHQPLLEILVQFVLLWLLFCSLYWGPLFADRSDAPSWRILRVSLRLAWRYPAQSLRTGVVVLILLLFGAVSLVGILLIVPVLVALLQTYQYRQLVARQRGHIAMLH</sequence>
<evidence type="ECO:0008006" key="4">
    <source>
        <dbReference type="Google" id="ProtNLM"/>
    </source>
</evidence>